<evidence type="ECO:0000259" key="2">
    <source>
        <dbReference type="Pfam" id="PF03178"/>
    </source>
</evidence>
<organism evidence="3 4">
    <name type="scientific">Dillenia turbinata</name>
    <dbReference type="NCBI Taxonomy" id="194707"/>
    <lineage>
        <taxon>Eukaryota</taxon>
        <taxon>Viridiplantae</taxon>
        <taxon>Streptophyta</taxon>
        <taxon>Embryophyta</taxon>
        <taxon>Tracheophyta</taxon>
        <taxon>Spermatophyta</taxon>
        <taxon>Magnoliopsida</taxon>
        <taxon>eudicotyledons</taxon>
        <taxon>Gunneridae</taxon>
        <taxon>Pentapetalae</taxon>
        <taxon>Dilleniales</taxon>
        <taxon>Dilleniaceae</taxon>
        <taxon>Dillenia</taxon>
    </lineage>
</organism>
<dbReference type="Gene3D" id="2.130.10.10">
    <property type="entry name" value="YVTN repeat-like/Quinoprotein amine dehydrogenase"/>
    <property type="match status" value="2"/>
</dbReference>
<keyword evidence="1" id="KW-1133">Transmembrane helix</keyword>
<keyword evidence="1" id="KW-0472">Membrane</keyword>
<protein>
    <submittedName>
        <fullName evidence="3">Cleavage/polyadenylation specificity factor, A subunit, C-terminal</fullName>
    </submittedName>
</protein>
<evidence type="ECO:0000313" key="4">
    <source>
        <dbReference type="Proteomes" id="UP001370490"/>
    </source>
</evidence>
<dbReference type="InterPro" id="IPR015943">
    <property type="entry name" value="WD40/YVTN_repeat-like_dom_sf"/>
</dbReference>
<sequence length="607" mass="68849">MSYAAYKMMHWPTGIEHCASGFITHCRADLHPKIPPINSDDLESDWPTTKGIGPVPNLVITAANILEMASENFVQPSIPRFDGHYDHWSMLMENFLRSKEYCSNQIFKEKEGDVVDLIQVLTAQNQETSLMLSAIVVTGDNLNSDELHHTYAVEEFEVRILEPEKSGGPWQTKATIPIQSSENALTIRMVTLPNFACPLLCCPNSNTNENETLVAIGTAYVQGEDVAARGRVLLFSVGKGTDASQNMVSESRDIMSYSVKWDLPANNSHDIMSCSVKWDSISNILCSITMLSSCRGEFLIDGSTLNLTVSDEQKNIQIFYYAPKVSESWKGQKLLSRAEFHAGAHVTKFLRLQMLPTSSDRSGSTQVADKTNRFALLFGTLDGSIGCIAPLDDHTFQRLRSLQKKLVDAVPHVARLNPRSFRQFRSNRKAHRPGPDSMVDCELLSHFSLNRFLLMYKCQFISATGQHIRVADCGFIDLKLHIEKTSAVALYLPRVLTDCNMKFPERSSNLASWTSKIQHIQVLLPHKYHDKLSVRQLVENDLPLYWFLPYACFNVCWFVNQFLVSKYWDRAMFARQLLVEKISVWGMLLDLRRCVIFENMQLCKLLR</sequence>
<feature type="transmembrane region" description="Helical" evidence="1">
    <location>
        <begin position="544"/>
        <end position="564"/>
    </location>
</feature>
<accession>A0AAN8VY55</accession>
<dbReference type="AlphaFoldDB" id="A0AAN8VY55"/>
<dbReference type="GO" id="GO:0005634">
    <property type="term" value="C:nucleus"/>
    <property type="evidence" value="ECO:0007669"/>
    <property type="project" value="InterPro"/>
</dbReference>
<evidence type="ECO:0000313" key="3">
    <source>
        <dbReference type="EMBL" id="KAK6936358.1"/>
    </source>
</evidence>
<gene>
    <name evidence="3" type="ORF">RJ641_033388</name>
</gene>
<name>A0AAN8VY55_9MAGN</name>
<dbReference type="GO" id="GO:0003676">
    <property type="term" value="F:nucleic acid binding"/>
    <property type="evidence" value="ECO:0007669"/>
    <property type="project" value="InterPro"/>
</dbReference>
<evidence type="ECO:0000256" key="1">
    <source>
        <dbReference type="SAM" id="Phobius"/>
    </source>
</evidence>
<dbReference type="EMBL" id="JBAMMX010000007">
    <property type="protein sequence ID" value="KAK6936358.1"/>
    <property type="molecule type" value="Genomic_DNA"/>
</dbReference>
<feature type="domain" description="RSE1/DDB1/CPSF1 C-terminal" evidence="2">
    <location>
        <begin position="156"/>
        <end position="240"/>
    </location>
</feature>
<dbReference type="InterPro" id="IPR004871">
    <property type="entry name" value="RSE1/DDB1/CPSF1_C"/>
</dbReference>
<proteinExistence type="predicted"/>
<comment type="caution">
    <text evidence="3">The sequence shown here is derived from an EMBL/GenBank/DDBJ whole genome shotgun (WGS) entry which is preliminary data.</text>
</comment>
<reference evidence="3 4" key="1">
    <citation type="submission" date="2023-12" db="EMBL/GenBank/DDBJ databases">
        <title>A high-quality genome assembly for Dillenia turbinata (Dilleniales).</title>
        <authorList>
            <person name="Chanderbali A."/>
        </authorList>
    </citation>
    <scope>NUCLEOTIDE SEQUENCE [LARGE SCALE GENOMIC DNA]</scope>
    <source>
        <strain evidence="3">LSX21</strain>
        <tissue evidence="3">Leaf</tissue>
    </source>
</reference>
<feature type="domain" description="RSE1/DDB1/CPSF1 C-terminal" evidence="2">
    <location>
        <begin position="295"/>
        <end position="448"/>
    </location>
</feature>
<dbReference type="Proteomes" id="UP001370490">
    <property type="component" value="Unassembled WGS sequence"/>
</dbReference>
<dbReference type="PANTHER" id="PTHR10644">
    <property type="entry name" value="DNA REPAIR/RNA PROCESSING CPSF FAMILY"/>
    <property type="match status" value="1"/>
</dbReference>
<dbReference type="InterPro" id="IPR050358">
    <property type="entry name" value="RSE1/DDB1/CFT1"/>
</dbReference>
<keyword evidence="4" id="KW-1185">Reference proteome</keyword>
<dbReference type="Pfam" id="PF03178">
    <property type="entry name" value="CPSF_A"/>
    <property type="match status" value="2"/>
</dbReference>
<keyword evidence="1" id="KW-0812">Transmembrane</keyword>